<evidence type="ECO:0000313" key="2">
    <source>
        <dbReference type="Ensembl" id="ENSPLAP00000027957.1"/>
    </source>
</evidence>
<protein>
    <submittedName>
        <fullName evidence="2">Uncharacterized protein</fullName>
    </submittedName>
</protein>
<accession>A0A3B3VSV6</accession>
<feature type="compositionally biased region" description="Polar residues" evidence="1">
    <location>
        <begin position="98"/>
        <end position="107"/>
    </location>
</feature>
<dbReference type="STRING" id="48699.ENSPLAP00000027957"/>
<dbReference type="Proteomes" id="UP000261500">
    <property type="component" value="Unplaced"/>
</dbReference>
<feature type="region of interest" description="Disordered" evidence="1">
    <location>
        <begin position="90"/>
        <end position="141"/>
    </location>
</feature>
<keyword evidence="3" id="KW-1185">Reference proteome</keyword>
<dbReference type="GeneTree" id="ENSGT00940000179122"/>
<organism evidence="2 3">
    <name type="scientific">Poecilia latipinna</name>
    <name type="common">sailfin molly</name>
    <dbReference type="NCBI Taxonomy" id="48699"/>
    <lineage>
        <taxon>Eukaryota</taxon>
        <taxon>Metazoa</taxon>
        <taxon>Chordata</taxon>
        <taxon>Craniata</taxon>
        <taxon>Vertebrata</taxon>
        <taxon>Euteleostomi</taxon>
        <taxon>Actinopterygii</taxon>
        <taxon>Neopterygii</taxon>
        <taxon>Teleostei</taxon>
        <taxon>Neoteleostei</taxon>
        <taxon>Acanthomorphata</taxon>
        <taxon>Ovalentaria</taxon>
        <taxon>Atherinomorphae</taxon>
        <taxon>Cyprinodontiformes</taxon>
        <taxon>Poeciliidae</taxon>
        <taxon>Poeciliinae</taxon>
        <taxon>Poecilia</taxon>
    </lineage>
</organism>
<sequence>GSGIWSGCLLDASLVRCSGHVPPGGGPGEDPGHSSAFFTIICSRFTQLILMCFRYYNDNKHRKLEEFRPNRDHRQEVKELSHSDYRSSYRYHSDWQTDQRASASGTRSPRDERSPCESHSPFDYSSDHKSTPEQNWSSRKT</sequence>
<reference evidence="2" key="1">
    <citation type="submission" date="2025-08" db="UniProtKB">
        <authorList>
            <consortium name="Ensembl"/>
        </authorList>
    </citation>
    <scope>IDENTIFICATION</scope>
</reference>
<name>A0A3B3VSV6_9TELE</name>
<dbReference type="Ensembl" id="ENSPLAT00000021473.1">
    <property type="protein sequence ID" value="ENSPLAP00000027957.1"/>
    <property type="gene ID" value="ENSPLAG00000016955.1"/>
</dbReference>
<reference evidence="2" key="2">
    <citation type="submission" date="2025-09" db="UniProtKB">
        <authorList>
            <consortium name="Ensembl"/>
        </authorList>
    </citation>
    <scope>IDENTIFICATION</scope>
</reference>
<dbReference type="AlphaFoldDB" id="A0A3B3VSV6"/>
<proteinExistence type="predicted"/>
<feature type="compositionally biased region" description="Polar residues" evidence="1">
    <location>
        <begin position="132"/>
        <end position="141"/>
    </location>
</feature>
<evidence type="ECO:0000313" key="3">
    <source>
        <dbReference type="Proteomes" id="UP000261500"/>
    </source>
</evidence>
<evidence type="ECO:0000256" key="1">
    <source>
        <dbReference type="SAM" id="MobiDB-lite"/>
    </source>
</evidence>